<evidence type="ECO:0000313" key="2">
    <source>
        <dbReference type="Proteomes" id="UP001372338"/>
    </source>
</evidence>
<comment type="caution">
    <text evidence="1">The sequence shown here is derived from an EMBL/GenBank/DDBJ whole genome shotgun (WGS) entry which is preliminary data.</text>
</comment>
<organism evidence="1 2">
    <name type="scientific">Crotalaria pallida</name>
    <name type="common">Smooth rattlebox</name>
    <name type="synonym">Crotalaria striata</name>
    <dbReference type="NCBI Taxonomy" id="3830"/>
    <lineage>
        <taxon>Eukaryota</taxon>
        <taxon>Viridiplantae</taxon>
        <taxon>Streptophyta</taxon>
        <taxon>Embryophyta</taxon>
        <taxon>Tracheophyta</taxon>
        <taxon>Spermatophyta</taxon>
        <taxon>Magnoliopsida</taxon>
        <taxon>eudicotyledons</taxon>
        <taxon>Gunneridae</taxon>
        <taxon>Pentapetalae</taxon>
        <taxon>rosids</taxon>
        <taxon>fabids</taxon>
        <taxon>Fabales</taxon>
        <taxon>Fabaceae</taxon>
        <taxon>Papilionoideae</taxon>
        <taxon>50 kb inversion clade</taxon>
        <taxon>genistoids sensu lato</taxon>
        <taxon>core genistoids</taxon>
        <taxon>Crotalarieae</taxon>
        <taxon>Crotalaria</taxon>
    </lineage>
</organism>
<gene>
    <name evidence="1" type="ORF">RIF29_08939</name>
</gene>
<reference evidence="1 2" key="1">
    <citation type="submission" date="2024-01" db="EMBL/GenBank/DDBJ databases">
        <title>The genomes of 5 underutilized Papilionoideae crops provide insights into root nodulation and disease resistanc.</title>
        <authorList>
            <person name="Yuan L."/>
        </authorList>
    </citation>
    <scope>NUCLEOTIDE SEQUENCE [LARGE SCALE GENOMIC DNA]</scope>
    <source>
        <strain evidence="1">ZHUSHIDOU_FW_LH</strain>
        <tissue evidence="1">Leaf</tissue>
    </source>
</reference>
<dbReference type="AlphaFoldDB" id="A0AAN9IJG0"/>
<dbReference type="Proteomes" id="UP001372338">
    <property type="component" value="Unassembled WGS sequence"/>
</dbReference>
<proteinExistence type="predicted"/>
<evidence type="ECO:0000313" key="1">
    <source>
        <dbReference type="EMBL" id="KAK7281184.1"/>
    </source>
</evidence>
<sequence length="113" mass="12552">MMKQMQLRISADGIFGSSMVQSGNCKGSYEIISHIKGGIQAIEPGDGKLSHDHERTSMNMRLLEETKDKNRRKSFCCVLSRASKGLLISFEVLDFFRAKGASKDPTRVITKVA</sequence>
<accession>A0AAN9IJG0</accession>
<keyword evidence="2" id="KW-1185">Reference proteome</keyword>
<protein>
    <submittedName>
        <fullName evidence="1">Uncharacterized protein</fullName>
    </submittedName>
</protein>
<dbReference type="EMBL" id="JAYWIO010000002">
    <property type="protein sequence ID" value="KAK7281184.1"/>
    <property type="molecule type" value="Genomic_DNA"/>
</dbReference>
<name>A0AAN9IJG0_CROPI</name>